<proteinExistence type="predicted"/>
<dbReference type="RefSeq" id="WP_129351640.1">
    <property type="nucleotide sequence ID" value="NZ_CP026538.1"/>
</dbReference>
<keyword evidence="2" id="KW-1185">Reference proteome</keyword>
<reference evidence="1 2" key="1">
    <citation type="submission" date="2018-02" db="EMBL/GenBank/DDBJ databases">
        <title>Genome sequence of Desulfovibrio carbinolicus DSM 3852.</title>
        <authorList>
            <person name="Wilbanks E."/>
            <person name="Skennerton C.T."/>
            <person name="Orphan V.J."/>
        </authorList>
    </citation>
    <scope>NUCLEOTIDE SEQUENCE [LARGE SCALE GENOMIC DNA]</scope>
    <source>
        <strain evidence="1 2">DSM 3852</strain>
    </source>
</reference>
<accession>A0A4P6I0K0</accession>
<dbReference type="OrthoDB" id="9801242at2"/>
<dbReference type="AlphaFoldDB" id="A0A4P6I0K0"/>
<dbReference type="Gene3D" id="1.10.238.160">
    <property type="match status" value="1"/>
</dbReference>
<evidence type="ECO:0000313" key="1">
    <source>
        <dbReference type="EMBL" id="QAZ67249.1"/>
    </source>
</evidence>
<protein>
    <submittedName>
        <fullName evidence="1">Uncharacterized protein</fullName>
    </submittedName>
</protein>
<dbReference type="EMBL" id="CP026538">
    <property type="protein sequence ID" value="QAZ67249.1"/>
    <property type="molecule type" value="Genomic_DNA"/>
</dbReference>
<dbReference type="Proteomes" id="UP000293296">
    <property type="component" value="Chromosome"/>
</dbReference>
<evidence type="ECO:0000313" key="2">
    <source>
        <dbReference type="Proteomes" id="UP000293296"/>
    </source>
</evidence>
<sequence length="69" mass="7386">MSNVNLAGLLRLPQVLKLIPISKSSWYAGIKTGRFPAPVKLGPRTAVWRTDDILGLVARIGAEGGMELA</sequence>
<dbReference type="InterPro" id="IPR010260">
    <property type="entry name" value="AlpA"/>
</dbReference>
<dbReference type="KEGG" id="dcb:C3Y92_08405"/>
<organism evidence="1 2">
    <name type="scientific">Solidesulfovibrio carbinolicus</name>
    <dbReference type="NCBI Taxonomy" id="296842"/>
    <lineage>
        <taxon>Bacteria</taxon>
        <taxon>Pseudomonadati</taxon>
        <taxon>Thermodesulfobacteriota</taxon>
        <taxon>Desulfovibrionia</taxon>
        <taxon>Desulfovibrionales</taxon>
        <taxon>Desulfovibrionaceae</taxon>
        <taxon>Solidesulfovibrio</taxon>
    </lineage>
</organism>
<dbReference type="Pfam" id="PF05930">
    <property type="entry name" value="Phage_AlpA"/>
    <property type="match status" value="1"/>
</dbReference>
<gene>
    <name evidence="1" type="ORF">C3Y92_08405</name>
</gene>
<name>A0A4P6I0K0_9BACT</name>